<feature type="domain" description="PDZ" evidence="1">
    <location>
        <begin position="186"/>
        <end position="258"/>
    </location>
</feature>
<dbReference type="SUPFAM" id="SSF50156">
    <property type="entry name" value="PDZ domain-like"/>
    <property type="match status" value="1"/>
</dbReference>
<evidence type="ECO:0000313" key="2">
    <source>
        <dbReference type="EMBL" id="RNA29365.1"/>
    </source>
</evidence>
<dbReference type="Gene3D" id="2.30.42.10">
    <property type="match status" value="1"/>
</dbReference>
<dbReference type="AlphaFoldDB" id="A0A3M7S160"/>
<dbReference type="SMART" id="SM00228">
    <property type="entry name" value="PDZ"/>
    <property type="match status" value="1"/>
</dbReference>
<dbReference type="EMBL" id="REGN01002233">
    <property type="protein sequence ID" value="RNA29365.1"/>
    <property type="molecule type" value="Genomic_DNA"/>
</dbReference>
<accession>A0A3M7S160</accession>
<gene>
    <name evidence="2" type="ORF">BpHYR1_047946</name>
</gene>
<comment type="caution">
    <text evidence="2">The sequence shown here is derived from an EMBL/GenBank/DDBJ whole genome shotgun (WGS) entry which is preliminary data.</text>
</comment>
<dbReference type="InterPro" id="IPR051342">
    <property type="entry name" value="PDZ_scaffold"/>
</dbReference>
<sequence length="445" mass="50039">MQNEKIDTEMLEIEATLKNHIFKSTPNECELSDVDLLNMETENCNKLSLSRSSSVLDKIIFKMASHSWPKTIPKLVTTHFSDVKKQFDSNNLKNSRPNMNRNKRTFEEQIIAINQSRSPSGARYLRKFPDSNRFRSKSQGNYVRIGNLAIKNNPLSKTSSNSSNNIKIINILGKEIIRLPCYLEREIRIKKNFYPLGIVSVDCCVDEGINGCIIKKIESNSACAKDGRLKVGDHLLSVNNEQMRILSNSSARAILNRASLTSKDVVVIYIPHESAFKFKKNVIKFEKAQSDIALLTTLSSSPIKSFRAASVSTSSISLSTSSSLSNSSVSKSSYSTKSVSLESLCSFSNQYDGSAAMISAFLFSVISFKLNQLTNHRHFSGICCLLKNSLKDHCWGRSTNGPTEYLRRLTPQDTNERLEINSEIICESEHQLKRCPTTLLLWEHI</sequence>
<dbReference type="PANTHER" id="PTHR19964:SF94">
    <property type="entry name" value="SYNTAXIN-BINDING PROTEIN 4-LIKE"/>
    <property type="match status" value="1"/>
</dbReference>
<protein>
    <submittedName>
        <fullName evidence="2">Multiple pdz domain</fullName>
    </submittedName>
</protein>
<dbReference type="InterPro" id="IPR001478">
    <property type="entry name" value="PDZ"/>
</dbReference>
<evidence type="ECO:0000259" key="1">
    <source>
        <dbReference type="PROSITE" id="PS50106"/>
    </source>
</evidence>
<dbReference type="Proteomes" id="UP000276133">
    <property type="component" value="Unassembled WGS sequence"/>
</dbReference>
<organism evidence="2 3">
    <name type="scientific">Brachionus plicatilis</name>
    <name type="common">Marine rotifer</name>
    <name type="synonym">Brachionus muelleri</name>
    <dbReference type="NCBI Taxonomy" id="10195"/>
    <lineage>
        <taxon>Eukaryota</taxon>
        <taxon>Metazoa</taxon>
        <taxon>Spiralia</taxon>
        <taxon>Gnathifera</taxon>
        <taxon>Rotifera</taxon>
        <taxon>Eurotatoria</taxon>
        <taxon>Monogononta</taxon>
        <taxon>Pseudotrocha</taxon>
        <taxon>Ploima</taxon>
        <taxon>Brachionidae</taxon>
        <taxon>Brachionus</taxon>
    </lineage>
</organism>
<proteinExistence type="predicted"/>
<name>A0A3M7S160_BRAPC</name>
<dbReference type="Pfam" id="PF00595">
    <property type="entry name" value="PDZ"/>
    <property type="match status" value="1"/>
</dbReference>
<dbReference type="OrthoDB" id="6022242at2759"/>
<evidence type="ECO:0000313" key="3">
    <source>
        <dbReference type="Proteomes" id="UP000276133"/>
    </source>
</evidence>
<reference evidence="2 3" key="1">
    <citation type="journal article" date="2018" name="Sci. Rep.">
        <title>Genomic signatures of local adaptation to the degree of environmental predictability in rotifers.</title>
        <authorList>
            <person name="Franch-Gras L."/>
            <person name="Hahn C."/>
            <person name="Garcia-Roger E.M."/>
            <person name="Carmona M.J."/>
            <person name="Serra M."/>
            <person name="Gomez A."/>
        </authorList>
    </citation>
    <scope>NUCLEOTIDE SEQUENCE [LARGE SCALE GENOMIC DNA]</scope>
    <source>
        <strain evidence="2">HYR1</strain>
    </source>
</reference>
<dbReference type="PANTHER" id="PTHR19964">
    <property type="entry name" value="MULTIPLE PDZ DOMAIN PROTEIN"/>
    <property type="match status" value="1"/>
</dbReference>
<dbReference type="PROSITE" id="PS50106">
    <property type="entry name" value="PDZ"/>
    <property type="match status" value="1"/>
</dbReference>
<dbReference type="InterPro" id="IPR036034">
    <property type="entry name" value="PDZ_sf"/>
</dbReference>
<dbReference type="STRING" id="10195.A0A3M7S160"/>
<keyword evidence="3" id="KW-1185">Reference proteome</keyword>